<evidence type="ECO:0000313" key="2">
    <source>
        <dbReference type="EMBL" id="WAI00528.1"/>
    </source>
</evidence>
<accession>A0A9X9S2B5</accession>
<name>A0A9X9S2B5_METOG</name>
<protein>
    <submittedName>
        <fullName evidence="2">Uncharacterized protein</fullName>
    </submittedName>
</protein>
<proteinExistence type="predicted"/>
<keyword evidence="1" id="KW-0812">Transmembrane</keyword>
<dbReference type="EMBL" id="CP113361">
    <property type="protein sequence ID" value="WAI00528.1"/>
    <property type="molecule type" value="Genomic_DNA"/>
</dbReference>
<feature type="transmembrane region" description="Helical" evidence="1">
    <location>
        <begin position="73"/>
        <end position="91"/>
    </location>
</feature>
<dbReference type="KEGG" id="mou:OU421_08810"/>
<keyword evidence="1" id="KW-1133">Transmembrane helix</keyword>
<dbReference type="GeneID" id="76835198"/>
<organism evidence="2 3">
    <name type="scientific">Methanogenium organophilum</name>
    <dbReference type="NCBI Taxonomy" id="2199"/>
    <lineage>
        <taxon>Archaea</taxon>
        <taxon>Methanobacteriati</taxon>
        <taxon>Methanobacteriota</taxon>
        <taxon>Stenosarchaea group</taxon>
        <taxon>Methanomicrobia</taxon>
        <taxon>Methanomicrobiales</taxon>
        <taxon>Methanomicrobiaceae</taxon>
        <taxon>Methanogenium</taxon>
    </lineage>
</organism>
<evidence type="ECO:0000313" key="3">
    <source>
        <dbReference type="Proteomes" id="UP001163096"/>
    </source>
</evidence>
<sequence>MYIVRNFLPLAAVIITISAIGFFLFAKYRRRHDTAGIVQYTLAGFIFGMSAGNALITIPQAIMYFGPPMMYDIIMQLGVTFTLFAVAMVIVTSTETRRDMQELLKRLDTLSESENQ</sequence>
<keyword evidence="1" id="KW-0472">Membrane</keyword>
<dbReference type="RefSeq" id="WP_268185729.1">
    <property type="nucleotide sequence ID" value="NZ_CP113361.1"/>
</dbReference>
<dbReference type="Proteomes" id="UP001163096">
    <property type="component" value="Chromosome"/>
</dbReference>
<keyword evidence="3" id="KW-1185">Reference proteome</keyword>
<feature type="transmembrane region" description="Helical" evidence="1">
    <location>
        <begin position="6"/>
        <end position="25"/>
    </location>
</feature>
<reference evidence="2" key="1">
    <citation type="submission" date="2022-11" db="EMBL/GenBank/DDBJ databases">
        <title>Complete genome sequence of Methanogenium organophilum DSM 3596.</title>
        <authorList>
            <person name="Chen S.-C."/>
            <person name="Lai S.-J."/>
            <person name="You Y.-T."/>
        </authorList>
    </citation>
    <scope>NUCLEOTIDE SEQUENCE</scope>
    <source>
        <strain evidence="2">DSM 3596</strain>
    </source>
</reference>
<dbReference type="AlphaFoldDB" id="A0A9X9S2B5"/>
<gene>
    <name evidence="2" type="ORF">OU421_08810</name>
</gene>
<feature type="transmembrane region" description="Helical" evidence="1">
    <location>
        <begin position="37"/>
        <end position="61"/>
    </location>
</feature>
<evidence type="ECO:0000256" key="1">
    <source>
        <dbReference type="SAM" id="Phobius"/>
    </source>
</evidence>